<evidence type="ECO:0000313" key="4">
    <source>
        <dbReference type="Proteomes" id="UP001596270"/>
    </source>
</evidence>
<comment type="caution">
    <text evidence="3">The sequence shown here is derived from an EMBL/GenBank/DDBJ whole genome shotgun (WGS) entry which is preliminary data.</text>
</comment>
<gene>
    <name evidence="3" type="ORF">ACFQND_17765</name>
</gene>
<dbReference type="Proteomes" id="UP001596270">
    <property type="component" value="Unassembled WGS sequence"/>
</dbReference>
<keyword evidence="2" id="KW-0732">Signal</keyword>
<feature type="signal peptide" evidence="2">
    <location>
        <begin position="1"/>
        <end position="22"/>
    </location>
</feature>
<proteinExistence type="predicted"/>
<sequence>MKKINFTLVFSASIFMLMNANGQVLNSGATSAPVASSTAGNQTFSQGVTFTGPPSTESYIEYGGTQTIKNVPSVSGPNLTTSNDTCMGSSSGSVNGPGFGLSMGSTWSDTNCKLLKNSRELWNMGMKAAAMALMCTDAANREALEITGYECPQTARDKKNTQKVSAVSLPPSTSTSTSAAGQENVTDPYIRSRMGLAPLQAAK</sequence>
<keyword evidence="4" id="KW-1185">Reference proteome</keyword>
<dbReference type="EMBL" id="JBHSRS010000081">
    <property type="protein sequence ID" value="MFC6283074.1"/>
    <property type="molecule type" value="Genomic_DNA"/>
</dbReference>
<evidence type="ECO:0000256" key="1">
    <source>
        <dbReference type="SAM" id="MobiDB-lite"/>
    </source>
</evidence>
<organism evidence="3 4">
    <name type="scientific">Polaromonas aquatica</name>
    <dbReference type="NCBI Taxonomy" id="332657"/>
    <lineage>
        <taxon>Bacteria</taxon>
        <taxon>Pseudomonadati</taxon>
        <taxon>Pseudomonadota</taxon>
        <taxon>Betaproteobacteria</taxon>
        <taxon>Burkholderiales</taxon>
        <taxon>Comamonadaceae</taxon>
        <taxon>Polaromonas</taxon>
    </lineage>
</organism>
<feature type="compositionally biased region" description="Low complexity" evidence="1">
    <location>
        <begin position="164"/>
        <end position="180"/>
    </location>
</feature>
<evidence type="ECO:0000256" key="2">
    <source>
        <dbReference type="SAM" id="SignalP"/>
    </source>
</evidence>
<dbReference type="RefSeq" id="WP_371437595.1">
    <property type="nucleotide sequence ID" value="NZ_JBHSRS010000081.1"/>
</dbReference>
<name>A0ABW1TZM7_9BURK</name>
<feature type="chain" id="PRO_5045810818" description="DUF4189 domain-containing protein" evidence="2">
    <location>
        <begin position="23"/>
        <end position="203"/>
    </location>
</feature>
<feature type="region of interest" description="Disordered" evidence="1">
    <location>
        <begin position="154"/>
        <end position="203"/>
    </location>
</feature>
<reference evidence="4" key="1">
    <citation type="journal article" date="2019" name="Int. J. Syst. Evol. Microbiol.">
        <title>The Global Catalogue of Microorganisms (GCM) 10K type strain sequencing project: providing services to taxonomists for standard genome sequencing and annotation.</title>
        <authorList>
            <consortium name="The Broad Institute Genomics Platform"/>
            <consortium name="The Broad Institute Genome Sequencing Center for Infectious Disease"/>
            <person name="Wu L."/>
            <person name="Ma J."/>
        </authorList>
    </citation>
    <scope>NUCLEOTIDE SEQUENCE [LARGE SCALE GENOMIC DNA]</scope>
    <source>
        <strain evidence="4">CCUG 39402</strain>
    </source>
</reference>
<accession>A0ABW1TZM7</accession>
<evidence type="ECO:0008006" key="5">
    <source>
        <dbReference type="Google" id="ProtNLM"/>
    </source>
</evidence>
<evidence type="ECO:0000313" key="3">
    <source>
        <dbReference type="EMBL" id="MFC6283074.1"/>
    </source>
</evidence>
<protein>
    <recommendedName>
        <fullName evidence="5">DUF4189 domain-containing protein</fullName>
    </recommendedName>
</protein>